<sequence length="63" mass="7506">NERRTGKPEKNARKRSIPALWKTYTHTCTHAGARPLRLCVYMSDRKNQFSIFNSKLTQHRTRF</sequence>
<feature type="non-terminal residue" evidence="1">
    <location>
        <position position="1"/>
    </location>
</feature>
<proteinExistence type="evidence at transcript level"/>
<accession>Q4V508</accession>
<dbReference type="EMBL" id="BT022848">
    <property type="protein sequence ID" value="AAY55264.1"/>
    <property type="molecule type" value="mRNA"/>
</dbReference>
<protein>
    <submittedName>
        <fullName evidence="1">IP13033p</fullName>
    </submittedName>
</protein>
<dbReference type="AlphaFoldDB" id="Q4V508"/>
<evidence type="ECO:0000313" key="1">
    <source>
        <dbReference type="EMBL" id="AAY55264.1"/>
    </source>
</evidence>
<name>Q4V508_DROME</name>
<organism evidence="1">
    <name type="scientific">Drosophila melanogaster</name>
    <name type="common">Fruit fly</name>
    <dbReference type="NCBI Taxonomy" id="7227"/>
    <lineage>
        <taxon>Eukaryota</taxon>
        <taxon>Metazoa</taxon>
        <taxon>Ecdysozoa</taxon>
        <taxon>Arthropoda</taxon>
        <taxon>Hexapoda</taxon>
        <taxon>Insecta</taxon>
        <taxon>Pterygota</taxon>
        <taxon>Neoptera</taxon>
        <taxon>Endopterygota</taxon>
        <taxon>Diptera</taxon>
        <taxon>Brachycera</taxon>
        <taxon>Muscomorpha</taxon>
        <taxon>Ephydroidea</taxon>
        <taxon>Drosophilidae</taxon>
        <taxon>Drosophila</taxon>
        <taxon>Sophophora</taxon>
    </lineage>
</organism>
<reference evidence="1" key="1">
    <citation type="submission" date="2005-05" db="EMBL/GenBank/DDBJ databases">
        <authorList>
            <person name="Stapleton M."/>
            <person name="Carlson J."/>
            <person name="Chavez C."/>
            <person name="Frise E."/>
            <person name="George R."/>
            <person name="Pacleb J."/>
            <person name="Park S."/>
            <person name="Wan K."/>
            <person name="Yu C."/>
            <person name="Celniker S."/>
        </authorList>
    </citation>
    <scope>NUCLEOTIDE SEQUENCE</scope>
</reference>